<keyword evidence="4" id="KW-0539">Nucleus</keyword>
<gene>
    <name evidence="7" type="ORF">ABOM_000257</name>
</gene>
<dbReference type="Gene3D" id="1.10.10.60">
    <property type="entry name" value="Homeodomain-like"/>
    <property type="match status" value="2"/>
</dbReference>
<dbReference type="Pfam" id="PF00249">
    <property type="entry name" value="Myb_DNA-binding"/>
    <property type="match status" value="1"/>
</dbReference>
<dbReference type="PROSITE" id="PS50090">
    <property type="entry name" value="MYB_LIKE"/>
    <property type="match status" value="2"/>
</dbReference>
<dbReference type="Proteomes" id="UP000179179">
    <property type="component" value="Unassembled WGS sequence"/>
</dbReference>
<dbReference type="InterPro" id="IPR009057">
    <property type="entry name" value="Homeodomain-like_sf"/>
</dbReference>
<name>A0A1F8AI67_9EURO</name>
<dbReference type="GO" id="GO:0001006">
    <property type="term" value="F:RNA polymerase III type 3 promoter sequence-specific DNA binding"/>
    <property type="evidence" value="ECO:0007669"/>
    <property type="project" value="TreeGrafter"/>
</dbReference>
<feature type="domain" description="Myb-like" evidence="5">
    <location>
        <begin position="85"/>
        <end position="130"/>
    </location>
</feature>
<dbReference type="InterPro" id="IPR051575">
    <property type="entry name" value="Myb-like_DNA-bd"/>
</dbReference>
<dbReference type="GO" id="GO:0042796">
    <property type="term" value="P:snRNA transcription by RNA polymerase III"/>
    <property type="evidence" value="ECO:0007669"/>
    <property type="project" value="TreeGrafter"/>
</dbReference>
<dbReference type="PROSITE" id="PS51294">
    <property type="entry name" value="HTH_MYB"/>
    <property type="match status" value="1"/>
</dbReference>
<evidence type="ECO:0000313" key="7">
    <source>
        <dbReference type="EMBL" id="OGM51025.1"/>
    </source>
</evidence>
<comment type="caution">
    <text evidence="7">The sequence shown here is derived from an EMBL/GenBank/DDBJ whole genome shotgun (WGS) entry which is preliminary data.</text>
</comment>
<dbReference type="GO" id="GO:0019185">
    <property type="term" value="C:snRNA-activating protein complex"/>
    <property type="evidence" value="ECO:0007669"/>
    <property type="project" value="TreeGrafter"/>
</dbReference>
<dbReference type="GO" id="GO:0042795">
    <property type="term" value="P:snRNA transcription by RNA polymerase II"/>
    <property type="evidence" value="ECO:0007669"/>
    <property type="project" value="TreeGrafter"/>
</dbReference>
<dbReference type="RefSeq" id="XP_022394742.1">
    <property type="nucleotide sequence ID" value="XM_022527387.1"/>
</dbReference>
<dbReference type="STRING" id="109264.A0A1F8AI67"/>
<dbReference type="EMBL" id="LYCR01000001">
    <property type="protein sequence ID" value="OGM51025.1"/>
    <property type="molecule type" value="Genomic_DNA"/>
</dbReference>
<dbReference type="InterPro" id="IPR001005">
    <property type="entry name" value="SANT/Myb"/>
</dbReference>
<dbReference type="PANTHER" id="PTHR46621:SF1">
    <property type="entry name" value="SNRNA-ACTIVATING PROTEIN COMPLEX SUBUNIT 4"/>
    <property type="match status" value="1"/>
</dbReference>
<dbReference type="OrthoDB" id="2143914at2759"/>
<sequence>MARKRKTPPSIRRRSPIRWTAQEDGILFKTVHACTIRGEDQSPPSDPKKTRKDTIAWKLVAQSLPERTNRDCRKRWFKIDRRWVQGPWAPDEETRLREAVAIYGPGWDEVSFSVKTRNPDQCLEHWEKTLHPIVASRSREKMDDIELLDVVGHQSSYGQTGLAGRPISEIRNRAMSICWQQNPLQWRPEIPQVATVFGQQVIMGNATYNPTIVPQENPAMLDIYQQPFGQPTSEHRTICGNGLTEQSVYARNSHDVPRVSTSYMRPIHEESRYFQAQAPSLGLGALAME</sequence>
<evidence type="ECO:0000313" key="8">
    <source>
        <dbReference type="Proteomes" id="UP000179179"/>
    </source>
</evidence>
<evidence type="ECO:0000259" key="5">
    <source>
        <dbReference type="PROSITE" id="PS50090"/>
    </source>
</evidence>
<accession>A0A1F8AI67</accession>
<evidence type="ECO:0000259" key="6">
    <source>
        <dbReference type="PROSITE" id="PS51294"/>
    </source>
</evidence>
<protein>
    <submittedName>
        <fullName evidence="7">Uncharacterized protein</fullName>
    </submittedName>
</protein>
<dbReference type="SMART" id="SM00717">
    <property type="entry name" value="SANT"/>
    <property type="match status" value="2"/>
</dbReference>
<evidence type="ECO:0000256" key="3">
    <source>
        <dbReference type="ARBA" id="ARBA00023163"/>
    </source>
</evidence>
<dbReference type="GeneID" id="34443647"/>
<evidence type="ECO:0000256" key="4">
    <source>
        <dbReference type="ARBA" id="ARBA00023242"/>
    </source>
</evidence>
<evidence type="ECO:0000256" key="1">
    <source>
        <dbReference type="ARBA" id="ARBA00023015"/>
    </source>
</evidence>
<organism evidence="7 8">
    <name type="scientific">Aspergillus bombycis</name>
    <dbReference type="NCBI Taxonomy" id="109264"/>
    <lineage>
        <taxon>Eukaryota</taxon>
        <taxon>Fungi</taxon>
        <taxon>Dikarya</taxon>
        <taxon>Ascomycota</taxon>
        <taxon>Pezizomycotina</taxon>
        <taxon>Eurotiomycetes</taxon>
        <taxon>Eurotiomycetidae</taxon>
        <taxon>Eurotiales</taxon>
        <taxon>Aspergillaceae</taxon>
        <taxon>Aspergillus</taxon>
    </lineage>
</organism>
<dbReference type="CDD" id="cd00167">
    <property type="entry name" value="SANT"/>
    <property type="match status" value="2"/>
</dbReference>
<reference evidence="7 8" key="1">
    <citation type="journal article" date="2016" name="Genome Biol. Evol.">
        <title>Draft genome sequence of an aflatoxigenic Aspergillus species, A. bombycis.</title>
        <authorList>
            <person name="Moore G.G."/>
            <person name="Mack B.M."/>
            <person name="Beltz S.B."/>
            <person name="Gilbert M.K."/>
        </authorList>
    </citation>
    <scope>NUCLEOTIDE SEQUENCE [LARGE SCALE GENOMIC DNA]</scope>
    <source>
        <strain evidence="8">NRRL 26010</strain>
    </source>
</reference>
<dbReference type="InterPro" id="IPR017930">
    <property type="entry name" value="Myb_dom"/>
</dbReference>
<keyword evidence="1" id="KW-0805">Transcription regulation</keyword>
<feature type="non-terminal residue" evidence="7">
    <location>
        <position position="289"/>
    </location>
</feature>
<proteinExistence type="predicted"/>
<feature type="domain" description="HTH myb-type" evidence="6">
    <location>
        <begin position="86"/>
        <end position="134"/>
    </location>
</feature>
<keyword evidence="3" id="KW-0804">Transcription</keyword>
<dbReference type="GO" id="GO:0000978">
    <property type="term" value="F:RNA polymerase II cis-regulatory region sequence-specific DNA binding"/>
    <property type="evidence" value="ECO:0007669"/>
    <property type="project" value="TreeGrafter"/>
</dbReference>
<evidence type="ECO:0000256" key="2">
    <source>
        <dbReference type="ARBA" id="ARBA00023125"/>
    </source>
</evidence>
<keyword evidence="2" id="KW-0238">DNA-binding</keyword>
<dbReference type="PANTHER" id="PTHR46621">
    <property type="entry name" value="SNRNA-ACTIVATING PROTEIN COMPLEX SUBUNIT 4"/>
    <property type="match status" value="1"/>
</dbReference>
<dbReference type="AlphaFoldDB" id="A0A1F8AI67"/>
<feature type="domain" description="Myb-like" evidence="5">
    <location>
        <begin position="18"/>
        <end position="80"/>
    </location>
</feature>
<keyword evidence="8" id="KW-1185">Reference proteome</keyword>
<dbReference type="SUPFAM" id="SSF46689">
    <property type="entry name" value="Homeodomain-like"/>
    <property type="match status" value="1"/>
</dbReference>